<feature type="compositionally biased region" description="Low complexity" evidence="1">
    <location>
        <begin position="24"/>
        <end position="37"/>
    </location>
</feature>
<evidence type="ECO:0000256" key="1">
    <source>
        <dbReference type="SAM" id="MobiDB-lite"/>
    </source>
</evidence>
<accession>A0ABT4VE38</accession>
<keyword evidence="3" id="KW-1185">Reference proteome</keyword>
<feature type="region of interest" description="Disordered" evidence="1">
    <location>
        <begin position="24"/>
        <end position="48"/>
    </location>
</feature>
<sequence>MFRVLFLFVFMFFTACDDYRNVSSFDDNSTNTSTNKTIQDSNKSDDNITTPLQKELKQNLKKHLDSLSKELQDKRIDSIEGNQAFKNHMQHFESLYDRKDLPRDSGSVNLQQKFDKAYKLQEEQLRKLQQNTDEIMR</sequence>
<dbReference type="Proteomes" id="UP001210261">
    <property type="component" value="Unassembled WGS sequence"/>
</dbReference>
<comment type="caution">
    <text evidence="2">The sequence shown here is derived from an EMBL/GenBank/DDBJ whole genome shotgun (WGS) entry which is preliminary data.</text>
</comment>
<evidence type="ECO:0000313" key="2">
    <source>
        <dbReference type="EMBL" id="MDA3968410.1"/>
    </source>
</evidence>
<dbReference type="EMBL" id="JAQHXR010000001">
    <property type="protein sequence ID" value="MDA3968410.1"/>
    <property type="molecule type" value="Genomic_DNA"/>
</dbReference>
<evidence type="ECO:0008006" key="4">
    <source>
        <dbReference type="Google" id="ProtNLM"/>
    </source>
</evidence>
<dbReference type="RefSeq" id="WP_271020702.1">
    <property type="nucleotide sequence ID" value="NZ_JAQHXR010000001.1"/>
</dbReference>
<reference evidence="2 3" key="1">
    <citation type="submission" date="2023-01" db="EMBL/GenBank/DDBJ databases">
        <title>Description of Helicobacter ibis sp. nov. isolated from faecal droppings of black-faced ibis (Theristicus melanopis).</title>
        <authorList>
            <person name="Lopez-Cantillo M."/>
            <person name="Vidal-Veuthey B."/>
            <person name="Mella A."/>
            <person name="De La Haba R."/>
            <person name="Collado L."/>
        </authorList>
    </citation>
    <scope>NUCLEOTIDE SEQUENCE [LARGE SCALE GENOMIC DNA]</scope>
    <source>
        <strain evidence="2 3">A82</strain>
    </source>
</reference>
<protein>
    <recommendedName>
        <fullName evidence="4">Lipoprotein</fullName>
    </recommendedName>
</protein>
<proteinExistence type="predicted"/>
<evidence type="ECO:0000313" key="3">
    <source>
        <dbReference type="Proteomes" id="UP001210261"/>
    </source>
</evidence>
<organism evidence="2 3">
    <name type="scientific">Helicobacter ibis</name>
    <dbReference type="NCBI Taxonomy" id="2962633"/>
    <lineage>
        <taxon>Bacteria</taxon>
        <taxon>Pseudomonadati</taxon>
        <taxon>Campylobacterota</taxon>
        <taxon>Epsilonproteobacteria</taxon>
        <taxon>Campylobacterales</taxon>
        <taxon>Helicobacteraceae</taxon>
        <taxon>Helicobacter</taxon>
    </lineage>
</organism>
<dbReference type="PROSITE" id="PS51257">
    <property type="entry name" value="PROKAR_LIPOPROTEIN"/>
    <property type="match status" value="1"/>
</dbReference>
<name>A0ABT4VE38_9HELI</name>
<gene>
    <name evidence="2" type="ORF">PF021_01830</name>
</gene>